<dbReference type="GO" id="GO:0005634">
    <property type="term" value="C:nucleus"/>
    <property type="evidence" value="ECO:0007669"/>
    <property type="project" value="UniProtKB-SubCell"/>
</dbReference>
<dbReference type="STRING" id="205917.A0A4Y9YUA5"/>
<dbReference type="Pfam" id="PF00385">
    <property type="entry name" value="Chromo"/>
    <property type="match status" value="1"/>
</dbReference>
<dbReference type="Proteomes" id="UP000298327">
    <property type="component" value="Unassembled WGS sequence"/>
</dbReference>
<evidence type="ECO:0000256" key="2">
    <source>
        <dbReference type="ARBA" id="ARBA00023242"/>
    </source>
</evidence>
<sequence>QASPPLYKKGDKVWLESKHLRVLRPTVKFSDRRYGPFKITQVMGPVTFKLQLPGQWKIHPVFHASLLTPYRQTEAHGPTKAPPPPDLIEGEDYYEVEEVLDSKLYRGRIQYLVRWKGYTSSEDTWEYATSLADSAQEAIDEFHEAHPEAINPTSPPTTKNRRRGRRL</sequence>
<gene>
    <name evidence="5" type="ORF">EVG20_g5705</name>
</gene>
<dbReference type="OrthoDB" id="2802569at2759"/>
<organism evidence="5 6">
    <name type="scientific">Dentipellis fragilis</name>
    <dbReference type="NCBI Taxonomy" id="205917"/>
    <lineage>
        <taxon>Eukaryota</taxon>
        <taxon>Fungi</taxon>
        <taxon>Dikarya</taxon>
        <taxon>Basidiomycota</taxon>
        <taxon>Agaricomycotina</taxon>
        <taxon>Agaricomycetes</taxon>
        <taxon>Russulales</taxon>
        <taxon>Hericiaceae</taxon>
        <taxon>Dentipellis</taxon>
    </lineage>
</organism>
<feature type="domain" description="Chromo" evidence="4">
    <location>
        <begin position="94"/>
        <end position="154"/>
    </location>
</feature>
<dbReference type="InterPro" id="IPR051219">
    <property type="entry name" value="Heterochromatin_chromo-domain"/>
</dbReference>
<reference evidence="5 6" key="1">
    <citation type="submission" date="2019-02" db="EMBL/GenBank/DDBJ databases">
        <title>Genome sequencing of the rare red list fungi Dentipellis fragilis.</title>
        <authorList>
            <person name="Buettner E."/>
            <person name="Kellner H."/>
        </authorList>
    </citation>
    <scope>NUCLEOTIDE SEQUENCE [LARGE SCALE GENOMIC DNA]</scope>
    <source>
        <strain evidence="5 6">DSM 105465</strain>
    </source>
</reference>
<evidence type="ECO:0000256" key="3">
    <source>
        <dbReference type="SAM" id="MobiDB-lite"/>
    </source>
</evidence>
<dbReference type="InterPro" id="IPR016197">
    <property type="entry name" value="Chromo-like_dom_sf"/>
</dbReference>
<dbReference type="InterPro" id="IPR056924">
    <property type="entry name" value="SH3_Tf2-1"/>
</dbReference>
<keyword evidence="2" id="KW-0539">Nucleus</keyword>
<evidence type="ECO:0000259" key="4">
    <source>
        <dbReference type="PROSITE" id="PS50013"/>
    </source>
</evidence>
<dbReference type="PROSITE" id="PS50013">
    <property type="entry name" value="CHROMO_2"/>
    <property type="match status" value="1"/>
</dbReference>
<comment type="caution">
    <text evidence="5">The sequence shown here is derived from an EMBL/GenBank/DDBJ whole genome shotgun (WGS) entry which is preliminary data.</text>
</comment>
<keyword evidence="6" id="KW-1185">Reference proteome</keyword>
<protein>
    <recommendedName>
        <fullName evidence="4">Chromo domain-containing protein</fullName>
    </recommendedName>
</protein>
<name>A0A4Y9YUA5_9AGAM</name>
<accession>A0A4Y9YUA5</accession>
<evidence type="ECO:0000313" key="6">
    <source>
        <dbReference type="Proteomes" id="UP000298327"/>
    </source>
</evidence>
<dbReference type="Gene3D" id="2.40.50.40">
    <property type="match status" value="1"/>
</dbReference>
<dbReference type="EMBL" id="SEOQ01000348">
    <property type="protein sequence ID" value="TFY65131.1"/>
    <property type="molecule type" value="Genomic_DNA"/>
</dbReference>
<dbReference type="GO" id="GO:0006338">
    <property type="term" value="P:chromatin remodeling"/>
    <property type="evidence" value="ECO:0007669"/>
    <property type="project" value="UniProtKB-ARBA"/>
</dbReference>
<dbReference type="SMART" id="SM00298">
    <property type="entry name" value="CHROMO"/>
    <property type="match status" value="1"/>
</dbReference>
<dbReference type="InterPro" id="IPR000953">
    <property type="entry name" value="Chromo/chromo_shadow_dom"/>
</dbReference>
<evidence type="ECO:0000313" key="5">
    <source>
        <dbReference type="EMBL" id="TFY65131.1"/>
    </source>
</evidence>
<evidence type="ECO:0000256" key="1">
    <source>
        <dbReference type="ARBA" id="ARBA00004123"/>
    </source>
</evidence>
<dbReference type="AlphaFoldDB" id="A0A4Y9YUA5"/>
<feature type="non-terminal residue" evidence="5">
    <location>
        <position position="1"/>
    </location>
</feature>
<proteinExistence type="predicted"/>
<comment type="subcellular location">
    <subcellularLocation>
        <location evidence="1">Nucleus</location>
    </subcellularLocation>
</comment>
<dbReference type="PANTHER" id="PTHR22812">
    <property type="entry name" value="CHROMOBOX PROTEIN"/>
    <property type="match status" value="1"/>
</dbReference>
<dbReference type="SUPFAM" id="SSF54160">
    <property type="entry name" value="Chromo domain-like"/>
    <property type="match status" value="1"/>
</dbReference>
<dbReference type="Pfam" id="PF24626">
    <property type="entry name" value="SH3_Tf2-1"/>
    <property type="match status" value="1"/>
</dbReference>
<feature type="region of interest" description="Disordered" evidence="3">
    <location>
        <begin position="145"/>
        <end position="167"/>
    </location>
</feature>
<dbReference type="InterPro" id="IPR023780">
    <property type="entry name" value="Chromo_domain"/>
</dbReference>
<dbReference type="CDD" id="cd00024">
    <property type="entry name" value="CD_CSD"/>
    <property type="match status" value="1"/>
</dbReference>